<feature type="chain" id="PRO_5003660029" description="Protein FMP52, mitochondrial" evidence="9">
    <location>
        <begin position="19"/>
        <end position="237"/>
    </location>
</feature>
<dbReference type="PANTHER" id="PTHR14097:SF7">
    <property type="entry name" value="OXIDOREDUCTASE HTATIP2"/>
    <property type="match status" value="1"/>
</dbReference>
<evidence type="ECO:0000313" key="11">
    <source>
        <dbReference type="Proteomes" id="UP000002866"/>
    </source>
</evidence>
<comment type="subcellular location">
    <subcellularLocation>
        <location evidence="1">Mitochondrion outer membrane</location>
        <topology evidence="1">Peripheral membrane protein</topology>
    </subcellularLocation>
</comment>
<keyword evidence="6" id="KW-0472">Membrane</keyword>
<dbReference type="eggNOG" id="KOG4039">
    <property type="taxonomic scope" value="Eukaryota"/>
</dbReference>
<evidence type="ECO:0000256" key="9">
    <source>
        <dbReference type="SAM" id="SignalP"/>
    </source>
</evidence>
<evidence type="ECO:0000256" key="6">
    <source>
        <dbReference type="ARBA" id="ARBA00023136"/>
    </source>
</evidence>
<dbReference type="EMBL" id="HE806316">
    <property type="protein sequence ID" value="CCH58828.1"/>
    <property type="molecule type" value="Genomic_DNA"/>
</dbReference>
<dbReference type="KEGG" id="tbl:TBLA_0A10500"/>
<dbReference type="SUPFAM" id="SSF51735">
    <property type="entry name" value="NAD(P)-binding Rossmann-fold domains"/>
    <property type="match status" value="1"/>
</dbReference>
<evidence type="ECO:0000313" key="10">
    <source>
        <dbReference type="EMBL" id="CCH58828.1"/>
    </source>
</evidence>
<dbReference type="InterPro" id="IPR014843">
    <property type="entry name" value="Him1/Fmp52"/>
</dbReference>
<feature type="signal peptide" evidence="9">
    <location>
        <begin position="1"/>
        <end position="18"/>
    </location>
</feature>
<keyword evidence="5" id="KW-0496">Mitochondrion</keyword>
<dbReference type="GO" id="GO:0005741">
    <property type="term" value="C:mitochondrial outer membrane"/>
    <property type="evidence" value="ECO:0007669"/>
    <property type="project" value="UniProtKB-SubCell"/>
</dbReference>
<evidence type="ECO:0000256" key="7">
    <source>
        <dbReference type="ARBA" id="ARBA00071738"/>
    </source>
</evidence>
<dbReference type="PANTHER" id="PTHR14097">
    <property type="entry name" value="OXIDOREDUCTASE HTATIP2"/>
    <property type="match status" value="1"/>
</dbReference>
<evidence type="ECO:0000256" key="5">
    <source>
        <dbReference type="ARBA" id="ARBA00023128"/>
    </source>
</evidence>
<evidence type="ECO:0000256" key="2">
    <source>
        <dbReference type="ARBA" id="ARBA00006617"/>
    </source>
</evidence>
<name>I2GXH6_HENB6</name>
<protein>
    <recommendedName>
        <fullName evidence="8">Protein FMP52, mitochondrial</fullName>
    </recommendedName>
    <alternativeName>
        <fullName evidence="7">Protein fmp52, mitochondrial</fullName>
    </alternativeName>
</protein>
<dbReference type="RefSeq" id="XP_004178347.1">
    <property type="nucleotide sequence ID" value="XM_004178299.1"/>
</dbReference>
<dbReference type="InParanoid" id="I2GXH6"/>
<sequence length="237" mass="26009">MPTKLNALILGATGLCGSALLKYTEQSGLINKVFTITRRPIESDKTAQQIVEKDNSKWISHFPTDKIDILMTGLATTKKAAGGAQQQYYIDHDLNIDFAKKAKENGCSTFVVVSSAGASADSRFFYLKMKGEIERDLKAIDFDHLIILRPGPLLGERQENLKGFGNSTFTTLGNWVYRSRLQALVGHPVFGDEVGQVGVHLALKALKDKSSEKVQIVESNEILCIAAELNQHIASTN</sequence>
<dbReference type="GeneID" id="14493523"/>
<keyword evidence="11" id="KW-1185">Reference proteome</keyword>
<dbReference type="OrthoDB" id="430436at2759"/>
<dbReference type="GO" id="GO:0051170">
    <property type="term" value="P:import into nucleus"/>
    <property type="evidence" value="ECO:0007669"/>
    <property type="project" value="TreeGrafter"/>
</dbReference>
<keyword evidence="4" id="KW-0809">Transit peptide</keyword>
<dbReference type="HOGENOM" id="CLU_071330_2_2_1"/>
<organism evidence="10 11">
    <name type="scientific">Henningerozyma blattae (strain ATCC 34711 / CBS 6284 / DSM 70876 / NBRC 10599 / NRRL Y-10934 / UCD 77-7)</name>
    <name type="common">Yeast</name>
    <name type="synonym">Tetrapisispora blattae</name>
    <dbReference type="NCBI Taxonomy" id="1071380"/>
    <lineage>
        <taxon>Eukaryota</taxon>
        <taxon>Fungi</taxon>
        <taxon>Dikarya</taxon>
        <taxon>Ascomycota</taxon>
        <taxon>Saccharomycotina</taxon>
        <taxon>Saccharomycetes</taxon>
        <taxon>Saccharomycetales</taxon>
        <taxon>Saccharomycetaceae</taxon>
        <taxon>Henningerozyma</taxon>
    </lineage>
</organism>
<evidence type="ECO:0000256" key="1">
    <source>
        <dbReference type="ARBA" id="ARBA00004450"/>
    </source>
</evidence>
<dbReference type="OMA" id="CIENAKA"/>
<dbReference type="Pfam" id="PF08732">
    <property type="entry name" value="HIM1"/>
    <property type="match status" value="1"/>
</dbReference>
<dbReference type="InterPro" id="IPR036291">
    <property type="entry name" value="NAD(P)-bd_dom_sf"/>
</dbReference>
<gene>
    <name evidence="10" type="primary">TBLA0A10500</name>
    <name evidence="10" type="ORF">TBLA_0A10500</name>
</gene>
<dbReference type="FunFam" id="3.40.50.720:FF:000366">
    <property type="entry name" value="Protein FMP52, mitochondrial"/>
    <property type="match status" value="1"/>
</dbReference>
<comment type="similarity">
    <text evidence="2">Belongs to the FMP52 family.</text>
</comment>
<keyword evidence="3" id="KW-1000">Mitochondrion outer membrane</keyword>
<dbReference type="FunCoup" id="I2GXH6">
    <property type="interactions" value="110"/>
</dbReference>
<evidence type="ECO:0000256" key="4">
    <source>
        <dbReference type="ARBA" id="ARBA00022946"/>
    </source>
</evidence>
<dbReference type="STRING" id="1071380.I2GXH6"/>
<proteinExistence type="inferred from homology"/>
<keyword evidence="9" id="KW-0732">Signal</keyword>
<dbReference type="AlphaFoldDB" id="I2GXH6"/>
<dbReference type="Gene3D" id="3.40.50.720">
    <property type="entry name" value="NAD(P)-binding Rossmann-like Domain"/>
    <property type="match status" value="1"/>
</dbReference>
<evidence type="ECO:0000256" key="3">
    <source>
        <dbReference type="ARBA" id="ARBA00022787"/>
    </source>
</evidence>
<evidence type="ECO:0000256" key="8">
    <source>
        <dbReference type="ARBA" id="ARBA00074024"/>
    </source>
</evidence>
<dbReference type="Proteomes" id="UP000002866">
    <property type="component" value="Chromosome 1"/>
</dbReference>
<accession>I2GXH6</accession>
<reference evidence="10 11" key="1">
    <citation type="journal article" date="2011" name="Proc. Natl. Acad. Sci. U.S.A.">
        <title>Evolutionary erosion of yeast sex chromosomes by mating-type switching accidents.</title>
        <authorList>
            <person name="Gordon J.L."/>
            <person name="Armisen D."/>
            <person name="Proux-Wera E."/>
            <person name="Oheigeartaigh S.S."/>
            <person name="Byrne K.P."/>
            <person name="Wolfe K.H."/>
        </authorList>
    </citation>
    <scope>NUCLEOTIDE SEQUENCE [LARGE SCALE GENOMIC DNA]</scope>
    <source>
        <strain evidence="11">ATCC 34711 / CBS 6284 / DSM 70876 / NBRC 10599 / NRRL Y-10934 / UCD 77-7</strain>
    </source>
</reference>